<evidence type="ECO:0000313" key="20">
    <source>
        <dbReference type="Ensembl" id="ENSPMGP00000011780.1"/>
    </source>
</evidence>
<dbReference type="PANTHER" id="PTHR15282:SF8">
    <property type="entry name" value="POTASSIUM VOLTAGE-GATED CHANNEL SUBFAMILY E MEMBER 2"/>
    <property type="match status" value="1"/>
</dbReference>
<evidence type="ECO:0000256" key="13">
    <source>
        <dbReference type="ARBA" id="ARBA00023303"/>
    </source>
</evidence>
<keyword evidence="3" id="KW-0813">Transport</keyword>
<sequence length="103" mass="11705">MPEWSNLTAYLENSLTGVLKNFLNNWENNVTASSDAEKDNVRDIICYLAVMLGMFAFIVVAILVSTVKSKRQEHSNDPYHQYIKEGWTAEMQQSDVISNFAAK</sequence>
<evidence type="ECO:0000256" key="6">
    <source>
        <dbReference type="ARBA" id="ARBA00022692"/>
    </source>
</evidence>
<keyword evidence="9" id="KW-0630">Potassium</keyword>
<organism evidence="20 21">
    <name type="scientific">Periophthalmus magnuspinnatus</name>
    <dbReference type="NCBI Taxonomy" id="409849"/>
    <lineage>
        <taxon>Eukaryota</taxon>
        <taxon>Metazoa</taxon>
        <taxon>Chordata</taxon>
        <taxon>Craniata</taxon>
        <taxon>Vertebrata</taxon>
        <taxon>Euteleostomi</taxon>
        <taxon>Actinopterygii</taxon>
        <taxon>Neopterygii</taxon>
        <taxon>Teleostei</taxon>
        <taxon>Neoteleostei</taxon>
        <taxon>Acanthomorphata</taxon>
        <taxon>Gobiaria</taxon>
        <taxon>Gobiiformes</taxon>
        <taxon>Gobioidei</taxon>
        <taxon>Gobiidae</taxon>
        <taxon>Oxudercinae</taxon>
        <taxon>Periophthalmus</taxon>
    </lineage>
</organism>
<keyword evidence="6 19" id="KW-0812">Transmembrane</keyword>
<evidence type="ECO:0000256" key="12">
    <source>
        <dbReference type="ARBA" id="ARBA00023136"/>
    </source>
</evidence>
<evidence type="ECO:0000256" key="2">
    <source>
        <dbReference type="ARBA" id="ARBA00005688"/>
    </source>
</evidence>
<dbReference type="GO" id="GO:0016324">
    <property type="term" value="C:apical plasma membrane"/>
    <property type="evidence" value="ECO:0007669"/>
    <property type="project" value="UniProtKB-SubCell"/>
</dbReference>
<reference evidence="20" key="2">
    <citation type="submission" date="2025-09" db="UniProtKB">
        <authorList>
            <consortium name="Ensembl"/>
        </authorList>
    </citation>
    <scope>IDENTIFICATION</scope>
</reference>
<evidence type="ECO:0000256" key="5">
    <source>
        <dbReference type="ARBA" id="ARBA00022538"/>
    </source>
</evidence>
<feature type="transmembrane region" description="Helical" evidence="19">
    <location>
        <begin position="44"/>
        <end position="64"/>
    </location>
</feature>
<evidence type="ECO:0000256" key="7">
    <source>
        <dbReference type="ARBA" id="ARBA00022826"/>
    </source>
</evidence>
<evidence type="ECO:0000256" key="4">
    <source>
        <dbReference type="ARBA" id="ARBA00022475"/>
    </source>
</evidence>
<keyword evidence="4" id="KW-1003">Cell membrane</keyword>
<evidence type="ECO:0000313" key="21">
    <source>
        <dbReference type="Proteomes" id="UP000261520"/>
    </source>
</evidence>
<evidence type="ECO:0000256" key="9">
    <source>
        <dbReference type="ARBA" id="ARBA00022958"/>
    </source>
</evidence>
<dbReference type="GO" id="GO:0005251">
    <property type="term" value="F:delayed rectifier potassium channel activity"/>
    <property type="evidence" value="ECO:0007669"/>
    <property type="project" value="TreeGrafter"/>
</dbReference>
<reference evidence="20" key="1">
    <citation type="submission" date="2025-08" db="UniProtKB">
        <authorList>
            <consortium name="Ensembl"/>
        </authorList>
    </citation>
    <scope>IDENTIFICATION</scope>
</reference>
<dbReference type="Proteomes" id="UP000261520">
    <property type="component" value="Unplaced"/>
</dbReference>
<evidence type="ECO:0000256" key="16">
    <source>
        <dbReference type="ARBA" id="ARBA00041657"/>
    </source>
</evidence>
<evidence type="ECO:0000256" key="18">
    <source>
        <dbReference type="ARBA" id="ARBA00042937"/>
    </source>
</evidence>
<dbReference type="Ensembl" id="ENSPMGT00000012569.1">
    <property type="protein sequence ID" value="ENSPMGP00000011780.1"/>
    <property type="gene ID" value="ENSPMGG00000009753.1"/>
</dbReference>
<keyword evidence="11" id="KW-0406">Ion transport</keyword>
<evidence type="ECO:0000256" key="10">
    <source>
        <dbReference type="ARBA" id="ARBA00022989"/>
    </source>
</evidence>
<evidence type="ECO:0000256" key="19">
    <source>
        <dbReference type="SAM" id="Phobius"/>
    </source>
</evidence>
<evidence type="ECO:0000256" key="14">
    <source>
        <dbReference type="ARBA" id="ARBA00037861"/>
    </source>
</evidence>
<dbReference type="AlphaFoldDB" id="A0A3B4A4X6"/>
<evidence type="ECO:0000256" key="3">
    <source>
        <dbReference type="ARBA" id="ARBA00022448"/>
    </source>
</evidence>
<dbReference type="GO" id="GO:0015459">
    <property type="term" value="F:potassium channel regulator activity"/>
    <property type="evidence" value="ECO:0007669"/>
    <property type="project" value="TreeGrafter"/>
</dbReference>
<keyword evidence="12 19" id="KW-0472">Membrane</keyword>
<evidence type="ECO:0000256" key="1">
    <source>
        <dbReference type="ARBA" id="ARBA00004251"/>
    </source>
</evidence>
<keyword evidence="10 19" id="KW-1133">Transmembrane helix</keyword>
<proteinExistence type="inferred from homology"/>
<keyword evidence="5" id="KW-0633">Potassium transport</keyword>
<dbReference type="Pfam" id="PF02060">
    <property type="entry name" value="ISK_Channel"/>
    <property type="match status" value="1"/>
</dbReference>
<dbReference type="GO" id="GO:0008076">
    <property type="term" value="C:voltage-gated potassium channel complex"/>
    <property type="evidence" value="ECO:0007669"/>
    <property type="project" value="TreeGrafter"/>
</dbReference>
<evidence type="ECO:0000256" key="11">
    <source>
        <dbReference type="ARBA" id="ARBA00023065"/>
    </source>
</evidence>
<evidence type="ECO:0000256" key="17">
    <source>
        <dbReference type="ARBA" id="ARBA00042904"/>
    </source>
</evidence>
<keyword evidence="13" id="KW-0407">Ion channel</keyword>
<keyword evidence="8" id="KW-0851">Voltage-gated channel</keyword>
<evidence type="ECO:0000256" key="8">
    <source>
        <dbReference type="ARBA" id="ARBA00022882"/>
    </source>
</evidence>
<dbReference type="PANTHER" id="PTHR15282">
    <property type="entry name" value="POTASSIUM VOLTAGE-GATED CHANNEL SUBFAMILY E MEMBER 1, 3"/>
    <property type="match status" value="1"/>
</dbReference>
<accession>A0A3B4A4X6</accession>
<keyword evidence="21" id="KW-1185">Reference proteome</keyword>
<dbReference type="GO" id="GO:0060307">
    <property type="term" value="P:regulation of ventricular cardiac muscle cell membrane repolarization"/>
    <property type="evidence" value="ECO:0007669"/>
    <property type="project" value="TreeGrafter"/>
</dbReference>
<protein>
    <recommendedName>
        <fullName evidence="15">Potassium voltage-gated channel subfamily E member 2</fullName>
    </recommendedName>
    <alternativeName>
        <fullName evidence="16">MinK-related peptide 1</fullName>
    </alternativeName>
    <alternativeName>
        <fullName evidence="17">Minimum potassium ion channel-related peptide 1</fullName>
    </alternativeName>
    <alternativeName>
        <fullName evidence="18">Potassium channel subunit beta MiRP1</fullName>
    </alternativeName>
</protein>
<dbReference type="STRING" id="409849.ENSPMGP00000011780"/>
<evidence type="ECO:0000256" key="15">
    <source>
        <dbReference type="ARBA" id="ARBA00039513"/>
    </source>
</evidence>
<dbReference type="GO" id="GO:0044325">
    <property type="term" value="F:transmembrane transporter binding"/>
    <property type="evidence" value="ECO:0007669"/>
    <property type="project" value="TreeGrafter"/>
</dbReference>
<dbReference type="GO" id="GO:0097623">
    <property type="term" value="P:potassium ion export across plasma membrane"/>
    <property type="evidence" value="ECO:0007669"/>
    <property type="project" value="TreeGrafter"/>
</dbReference>
<dbReference type="InterPro" id="IPR000369">
    <property type="entry name" value="K_chnl_KCNE"/>
</dbReference>
<comment type="subcellular location">
    <subcellularLocation>
        <location evidence="14">Apical cell membrane</location>
        <topology evidence="14">Single-pass membrane protein</topology>
    </subcellularLocation>
    <subcellularLocation>
        <location evidence="1">Cell membrane</location>
        <topology evidence="1">Single-pass type I membrane protein</topology>
    </subcellularLocation>
</comment>
<dbReference type="GO" id="GO:0086091">
    <property type="term" value="P:regulation of heart rate by cardiac conduction"/>
    <property type="evidence" value="ECO:0007669"/>
    <property type="project" value="TreeGrafter"/>
</dbReference>
<keyword evidence="7" id="KW-0631">Potassium channel</keyword>
<comment type="similarity">
    <text evidence="2">Belongs to the potassium channel KCNE family.</text>
</comment>
<name>A0A3B4A4X6_9GOBI</name>
<dbReference type="GO" id="GO:1902282">
    <property type="term" value="F:voltage-gated potassium channel activity involved in ventricular cardiac muscle cell action potential repolarization"/>
    <property type="evidence" value="ECO:0007669"/>
    <property type="project" value="TreeGrafter"/>
</dbReference>